<feature type="binding site" evidence="12">
    <location>
        <position position="144"/>
    </location>
    <ligand>
        <name>FAD</name>
        <dbReference type="ChEBI" id="CHEBI:57692"/>
    </ligand>
</feature>
<dbReference type="RefSeq" id="WP_099383861.1">
    <property type="nucleotide sequence ID" value="NZ_PEBD01000010.1"/>
</dbReference>
<feature type="binding site" evidence="12">
    <location>
        <position position="180"/>
    </location>
    <ligand>
        <name>FAD</name>
        <dbReference type="ChEBI" id="CHEBI:57692"/>
    </ligand>
</feature>
<evidence type="ECO:0000313" key="15">
    <source>
        <dbReference type="EMBL" id="PHV65476.1"/>
    </source>
</evidence>
<comment type="catalytic activity">
    <reaction evidence="11">
        <text>2 reduced [2Fe-2S]-[ferredoxin] + NADP(+) + H(+) = 2 oxidized [2Fe-2S]-[ferredoxin] + NADPH</text>
        <dbReference type="Rhea" id="RHEA:20125"/>
        <dbReference type="Rhea" id="RHEA-COMP:10000"/>
        <dbReference type="Rhea" id="RHEA-COMP:10001"/>
        <dbReference type="ChEBI" id="CHEBI:15378"/>
        <dbReference type="ChEBI" id="CHEBI:33737"/>
        <dbReference type="ChEBI" id="CHEBI:33738"/>
        <dbReference type="ChEBI" id="CHEBI:57783"/>
        <dbReference type="ChEBI" id="CHEBI:58349"/>
        <dbReference type="EC" id="1.18.1.2"/>
    </reaction>
</comment>
<dbReference type="InterPro" id="IPR023753">
    <property type="entry name" value="FAD/NAD-binding_dom"/>
</dbReference>
<comment type="similarity">
    <text evidence="2">Belongs to the ferredoxin--NADP reductase type 1 family.</text>
</comment>
<evidence type="ECO:0000256" key="4">
    <source>
        <dbReference type="ARBA" id="ARBA00022630"/>
    </source>
</evidence>
<feature type="binding site" evidence="13">
    <location>
        <position position="486"/>
    </location>
    <ligand>
        <name>NADP(+)</name>
        <dbReference type="ChEBI" id="CHEBI:58349"/>
    </ligand>
</feature>
<dbReference type="EMBL" id="PEBD01000010">
    <property type="protein sequence ID" value="PHV65476.1"/>
    <property type="molecule type" value="Genomic_DNA"/>
</dbReference>
<dbReference type="InterPro" id="IPR017896">
    <property type="entry name" value="4Fe4S_Fe-S-bd"/>
</dbReference>
<organism evidence="15 16">
    <name type="scientific">Williamsia marianensis</name>
    <dbReference type="NCBI Taxonomy" id="85044"/>
    <lineage>
        <taxon>Bacteria</taxon>
        <taxon>Bacillati</taxon>
        <taxon>Actinomycetota</taxon>
        <taxon>Actinomycetes</taxon>
        <taxon>Mycobacteriales</taxon>
        <taxon>Nocardiaceae</taxon>
        <taxon>Williamsia</taxon>
    </lineage>
</organism>
<comment type="cofactor">
    <cofactor evidence="1 12">
        <name>FAD</name>
        <dbReference type="ChEBI" id="CHEBI:57692"/>
    </cofactor>
</comment>
<dbReference type="SUPFAM" id="SSF54862">
    <property type="entry name" value="4Fe-4S ferredoxins"/>
    <property type="match status" value="1"/>
</dbReference>
<evidence type="ECO:0000256" key="1">
    <source>
        <dbReference type="ARBA" id="ARBA00001974"/>
    </source>
</evidence>
<dbReference type="Pfam" id="PF07992">
    <property type="entry name" value="Pyr_redox_2"/>
    <property type="match status" value="1"/>
</dbReference>
<gene>
    <name evidence="15" type="ORF">CSW57_17065</name>
</gene>
<protein>
    <recommendedName>
        <fullName evidence="3">ferredoxin--NADP(+) reductase</fullName>
        <ecNumber evidence="3">1.18.1.2</ecNumber>
    </recommendedName>
</protein>
<dbReference type="GO" id="GO:0046872">
    <property type="term" value="F:metal ion binding"/>
    <property type="evidence" value="ECO:0007669"/>
    <property type="project" value="UniProtKB-KW"/>
</dbReference>
<name>A0A2G3PID6_WILMA</name>
<dbReference type="InterPro" id="IPR021163">
    <property type="entry name" value="Ferredox_Rdtase_adrenod"/>
</dbReference>
<dbReference type="GO" id="GO:0004324">
    <property type="term" value="F:ferredoxin-NADP+ reductase activity"/>
    <property type="evidence" value="ECO:0007669"/>
    <property type="project" value="UniProtKB-EC"/>
</dbReference>
<evidence type="ECO:0000256" key="11">
    <source>
        <dbReference type="ARBA" id="ARBA00047776"/>
    </source>
</evidence>
<keyword evidence="4" id="KW-0285">Flavoprotein</keyword>
<evidence type="ECO:0000256" key="10">
    <source>
        <dbReference type="ARBA" id="ARBA00023014"/>
    </source>
</evidence>
<proteinExistence type="inferred from homology"/>
<comment type="caution">
    <text evidence="15">The sequence shown here is derived from an EMBL/GenBank/DDBJ whole genome shotgun (WGS) entry which is preliminary data.</text>
</comment>
<dbReference type="Pfam" id="PF00037">
    <property type="entry name" value="Fer4"/>
    <property type="match status" value="1"/>
</dbReference>
<feature type="binding site" evidence="13">
    <location>
        <begin position="251"/>
        <end position="254"/>
    </location>
    <ligand>
        <name>NADP(+)</name>
        <dbReference type="ChEBI" id="CHEBI:58349"/>
    </ligand>
</feature>
<feature type="binding site" evidence="12">
    <location>
        <position position="479"/>
    </location>
    <ligand>
        <name>FAD</name>
        <dbReference type="ChEBI" id="CHEBI:57692"/>
    </ligand>
</feature>
<keyword evidence="5" id="KW-0479">Metal-binding</keyword>
<evidence type="ECO:0000256" key="13">
    <source>
        <dbReference type="PIRSR" id="PIRSR000362-2"/>
    </source>
</evidence>
<evidence type="ECO:0000256" key="12">
    <source>
        <dbReference type="PIRSR" id="PIRSR000362-1"/>
    </source>
</evidence>
<accession>A0A2G3PID6</accession>
<feature type="binding site" evidence="13">
    <location>
        <begin position="295"/>
        <end position="296"/>
    </location>
    <ligand>
        <name>NADP(+)</name>
        <dbReference type="ChEBI" id="CHEBI:58349"/>
    </ligand>
</feature>
<dbReference type="Gene3D" id="3.50.50.60">
    <property type="entry name" value="FAD/NAD(P)-binding domain"/>
    <property type="match status" value="1"/>
</dbReference>
<dbReference type="AlphaFoldDB" id="A0A2G3PID6"/>
<dbReference type="Proteomes" id="UP000225108">
    <property type="component" value="Unassembled WGS sequence"/>
</dbReference>
<dbReference type="InterPro" id="IPR036188">
    <property type="entry name" value="FAD/NAD-bd_sf"/>
</dbReference>
<dbReference type="PANTHER" id="PTHR48467:SF1">
    <property type="entry name" value="GLUTAMATE SYNTHASE 1 [NADH], CHLOROPLASTIC-LIKE"/>
    <property type="match status" value="1"/>
</dbReference>
<evidence type="ECO:0000313" key="16">
    <source>
        <dbReference type="Proteomes" id="UP000225108"/>
    </source>
</evidence>
<dbReference type="PROSITE" id="PS51379">
    <property type="entry name" value="4FE4S_FER_2"/>
    <property type="match status" value="1"/>
</dbReference>
<evidence type="ECO:0000256" key="9">
    <source>
        <dbReference type="ARBA" id="ARBA00023004"/>
    </source>
</evidence>
<feature type="binding site" evidence="12">
    <location>
        <begin position="486"/>
        <end position="488"/>
    </location>
    <ligand>
        <name>FAD</name>
        <dbReference type="ChEBI" id="CHEBI:57692"/>
    </ligand>
</feature>
<keyword evidence="9" id="KW-0408">Iron</keyword>
<evidence type="ECO:0000256" key="6">
    <source>
        <dbReference type="ARBA" id="ARBA00022827"/>
    </source>
</evidence>
<evidence type="ECO:0000256" key="2">
    <source>
        <dbReference type="ARBA" id="ARBA00008312"/>
    </source>
</evidence>
<dbReference type="PIRSF" id="PIRSF000362">
    <property type="entry name" value="FNR"/>
    <property type="match status" value="1"/>
</dbReference>
<dbReference type="SUPFAM" id="SSF51971">
    <property type="entry name" value="Nucleotide-binding domain"/>
    <property type="match status" value="1"/>
</dbReference>
<evidence type="ECO:0000259" key="14">
    <source>
        <dbReference type="PROSITE" id="PS51379"/>
    </source>
</evidence>
<keyword evidence="6 12" id="KW-0274">FAD</keyword>
<feature type="domain" description="4Fe-4S ferredoxin-type" evidence="14">
    <location>
        <begin position="37"/>
        <end position="66"/>
    </location>
</feature>
<dbReference type="InterPro" id="IPR055275">
    <property type="entry name" value="Ferredox_Rdtase"/>
</dbReference>
<evidence type="ECO:0000256" key="8">
    <source>
        <dbReference type="ARBA" id="ARBA00023002"/>
    </source>
</evidence>
<dbReference type="PANTHER" id="PTHR48467">
    <property type="entry name" value="GLUTAMATE SYNTHASE 1 [NADH], CHLOROPLASTIC-LIKE"/>
    <property type="match status" value="1"/>
</dbReference>
<dbReference type="PRINTS" id="PR00419">
    <property type="entry name" value="ADXRDTASE"/>
</dbReference>
<dbReference type="PROSITE" id="PS00198">
    <property type="entry name" value="4FE4S_FER_1"/>
    <property type="match status" value="1"/>
</dbReference>
<keyword evidence="7 13" id="KW-0521">NADP</keyword>
<feature type="binding site" evidence="13">
    <location>
        <position position="307"/>
    </location>
    <ligand>
        <name>NADP(+)</name>
        <dbReference type="ChEBI" id="CHEBI:58349"/>
    </ligand>
</feature>
<keyword evidence="10" id="KW-0411">Iron-sulfur</keyword>
<feature type="binding site" evidence="12">
    <location>
        <position position="116"/>
    </location>
    <ligand>
        <name>FAD</name>
        <dbReference type="ChEBI" id="CHEBI:57692"/>
    </ligand>
</feature>
<evidence type="ECO:0000256" key="5">
    <source>
        <dbReference type="ARBA" id="ARBA00022723"/>
    </source>
</evidence>
<evidence type="ECO:0000256" key="3">
    <source>
        <dbReference type="ARBA" id="ARBA00013223"/>
    </source>
</evidence>
<reference evidence="15 16" key="1">
    <citation type="submission" date="2017-10" db="EMBL/GenBank/DDBJ databases">
        <title>The draft genome sequence of Williamsia sp. BULT 1.1 isolated from the semi-arid grassland soils from South Africa.</title>
        <authorList>
            <person name="Kabwe M.H."/>
            <person name="Govender N."/>
            <person name="Mutseka Lunga P."/>
            <person name="Vikram S."/>
            <person name="Makhalanyane T.P."/>
        </authorList>
    </citation>
    <scope>NUCLEOTIDE SEQUENCE [LARGE SCALE GENOMIC DNA]</scope>
    <source>
        <strain evidence="15 16">BULT 1.1</strain>
    </source>
</reference>
<sequence length="571" mass="61050">MAHVITQPCCNDASCISVCPVNCIHPTPDEPEFASAEMLYIDPDTCIDCGACIDECPVEAIFPDDSLDEGQERYLQINADYYTDHDVSGGLVAPRKKPPLPAGKELHVAIVGAGPAAFYAAEELVKHSAIKVDMFDRLPTPYGLVRAGVAPDHPSTKGVEKTFAATAAKRTFEYYLNVEVGKHLDHDELLDHYGAVIYAHGASTDKHLGIDGEDLPGSIAATDFVAWYNGHPDHADRDFDLSAERAVIVGNGNVALDVARILLDDPDRLAKTDIADHALDKLRSSNVREVVLLGRRGIAQGAYTNSEFLAMGDMPGVDVIIDPDELVLDAASQEARDAGTLDSTIATKVRIAEEFAQRTPTDGNKRVVFRYLVSPVAIEGSDGVETVRCVRNEFVNAPDETADHAGQSPRPASGRVAITPTGEEFDLKAGMVLRAIGYTGLPLDGLPFDGAQGVVPNESGRVLDARGGSPVEGVYVAGWIKRGATGGIGMNRICGQETALAVIADFTEGRLSEPAKSREQIPDLIAERGAGRVDGSGWKKIDLAERSAGKEAGRRRIKFVSIEAMESAARA</sequence>
<dbReference type="Gene3D" id="3.40.50.720">
    <property type="entry name" value="NAD(P)-binding Rossmann-like Domain"/>
    <property type="match status" value="1"/>
</dbReference>
<dbReference type="EC" id="1.18.1.2" evidence="3"/>
<evidence type="ECO:0000256" key="7">
    <source>
        <dbReference type="ARBA" id="ARBA00022857"/>
    </source>
</evidence>
<dbReference type="Gene3D" id="3.30.70.20">
    <property type="match status" value="1"/>
</dbReference>
<dbReference type="InterPro" id="IPR017900">
    <property type="entry name" value="4Fe4S_Fe_S_CS"/>
</dbReference>
<dbReference type="GO" id="GO:0051536">
    <property type="term" value="F:iron-sulfur cluster binding"/>
    <property type="evidence" value="ECO:0007669"/>
    <property type="project" value="UniProtKB-KW"/>
</dbReference>
<keyword evidence="8" id="KW-0560">Oxidoreductase</keyword>